<proteinExistence type="predicted"/>
<keyword evidence="2" id="KW-1185">Reference proteome</keyword>
<dbReference type="EMBL" id="JASSZA010000004">
    <property type="protein sequence ID" value="KAK2114583.1"/>
    <property type="molecule type" value="Genomic_DNA"/>
</dbReference>
<evidence type="ECO:0000313" key="2">
    <source>
        <dbReference type="Proteomes" id="UP001266305"/>
    </source>
</evidence>
<evidence type="ECO:0000313" key="1">
    <source>
        <dbReference type="EMBL" id="KAK2114583.1"/>
    </source>
</evidence>
<protein>
    <submittedName>
        <fullName evidence="1">Uncharacterized protein</fullName>
    </submittedName>
</protein>
<sequence length="175" mass="18428">MPAPPFVPAEGSPVPQAPQTLLWPLGTCWEWNPVEIHGSAGSDGGPGCCSCLTSDLLFPFCSLSYMSICVYWLRSPVPSVAFLVTMTCSGKEGRVSLVAWVSLTLASVESVSIGGMFDITTGLPGPFLLLCCRFVTTSSYLSVLSGPLSQAPVPSLAPGSMLLLFLCKDHLWGGP</sequence>
<comment type="caution">
    <text evidence="1">The sequence shown here is derived from an EMBL/GenBank/DDBJ whole genome shotgun (WGS) entry which is preliminary data.</text>
</comment>
<dbReference type="Proteomes" id="UP001266305">
    <property type="component" value="Unassembled WGS sequence"/>
</dbReference>
<accession>A0ABQ9VYX7</accession>
<organism evidence="1 2">
    <name type="scientific">Saguinus oedipus</name>
    <name type="common">Cotton-top tamarin</name>
    <name type="synonym">Oedipomidas oedipus</name>
    <dbReference type="NCBI Taxonomy" id="9490"/>
    <lineage>
        <taxon>Eukaryota</taxon>
        <taxon>Metazoa</taxon>
        <taxon>Chordata</taxon>
        <taxon>Craniata</taxon>
        <taxon>Vertebrata</taxon>
        <taxon>Euteleostomi</taxon>
        <taxon>Mammalia</taxon>
        <taxon>Eutheria</taxon>
        <taxon>Euarchontoglires</taxon>
        <taxon>Primates</taxon>
        <taxon>Haplorrhini</taxon>
        <taxon>Platyrrhini</taxon>
        <taxon>Cebidae</taxon>
        <taxon>Callitrichinae</taxon>
        <taxon>Saguinus</taxon>
    </lineage>
</organism>
<reference evidence="1 2" key="1">
    <citation type="submission" date="2023-05" db="EMBL/GenBank/DDBJ databases">
        <title>B98-5 Cell Line De Novo Hybrid Assembly: An Optical Mapping Approach.</title>
        <authorList>
            <person name="Kananen K."/>
            <person name="Auerbach J.A."/>
            <person name="Kautto E."/>
            <person name="Blachly J.S."/>
        </authorList>
    </citation>
    <scope>NUCLEOTIDE SEQUENCE [LARGE SCALE GENOMIC DNA]</scope>
    <source>
        <strain evidence="1">B95-8</strain>
        <tissue evidence="1">Cell line</tissue>
    </source>
</reference>
<name>A0ABQ9VYX7_SAGOE</name>
<gene>
    <name evidence="1" type="ORF">P7K49_008849</name>
</gene>